<dbReference type="AlphaFoldDB" id="A0A9X1MN50"/>
<keyword evidence="2" id="KW-1185">Reference proteome</keyword>
<reference evidence="1" key="1">
    <citation type="submission" date="2021-11" db="EMBL/GenBank/DDBJ databases">
        <title>Genome sequence.</title>
        <authorList>
            <person name="Sun Q."/>
        </authorList>
    </citation>
    <scope>NUCLEOTIDE SEQUENCE</scope>
    <source>
        <strain evidence="1">JC732</strain>
    </source>
</reference>
<dbReference type="EMBL" id="JAJKFT010000008">
    <property type="protein sequence ID" value="MCC9628942.1"/>
    <property type="molecule type" value="Genomic_DNA"/>
</dbReference>
<gene>
    <name evidence="1" type="ORF">LOC68_11080</name>
</gene>
<organism evidence="1 2">
    <name type="scientific">Blastopirellula sediminis</name>
    <dbReference type="NCBI Taxonomy" id="2894196"/>
    <lineage>
        <taxon>Bacteria</taxon>
        <taxon>Pseudomonadati</taxon>
        <taxon>Planctomycetota</taxon>
        <taxon>Planctomycetia</taxon>
        <taxon>Pirellulales</taxon>
        <taxon>Pirellulaceae</taxon>
        <taxon>Blastopirellula</taxon>
    </lineage>
</organism>
<comment type="caution">
    <text evidence="1">The sequence shown here is derived from an EMBL/GenBank/DDBJ whole genome shotgun (WGS) entry which is preliminary data.</text>
</comment>
<dbReference type="Proteomes" id="UP001139103">
    <property type="component" value="Unassembled WGS sequence"/>
</dbReference>
<proteinExistence type="predicted"/>
<accession>A0A9X1MN50</accession>
<evidence type="ECO:0000313" key="1">
    <source>
        <dbReference type="EMBL" id="MCC9628942.1"/>
    </source>
</evidence>
<name>A0A9X1MN50_9BACT</name>
<protein>
    <submittedName>
        <fullName evidence="1">Uncharacterized protein</fullName>
    </submittedName>
</protein>
<dbReference type="RefSeq" id="WP_230218501.1">
    <property type="nucleotide sequence ID" value="NZ_JAJKFT010000008.1"/>
</dbReference>
<evidence type="ECO:0000313" key="2">
    <source>
        <dbReference type="Proteomes" id="UP001139103"/>
    </source>
</evidence>
<sequence>MNLPQASAQSVARELKKRHFPGQHVLPYNRFSVENSTHWWLSPTGDKGAFRYGKYILTTDGGWLKEGTLFCGWNIEKGMLHSGSWPASNVMNKSWHWHKFLLVANEPLVQMMDEARAATDGDLQLVVCAGMPGAETATVVMSVNGSRLKPAAYQASDGILVDLARSADMATFVDALRKLDGAPTAWHWIDIRIGQAFTLDRNGPDQLDDCARMLKPFQRWVHS</sequence>